<sequence length="47" mass="5464">FFLKLESDEVFFIIHKSIYDFTVPEISSDKPQKTCLIIDIIADDSEI</sequence>
<feature type="non-terminal residue" evidence="1">
    <location>
        <position position="1"/>
    </location>
</feature>
<accession>A0A9N9K9R3</accession>
<comment type="caution">
    <text evidence="1">The sequence shown here is derived from an EMBL/GenBank/DDBJ whole genome shotgun (WGS) entry which is preliminary data.</text>
</comment>
<proteinExistence type="predicted"/>
<protein>
    <submittedName>
        <fullName evidence="1">4326_t:CDS:1</fullName>
    </submittedName>
</protein>
<dbReference type="AlphaFoldDB" id="A0A9N9K9R3"/>
<name>A0A9N9K9R3_9GLOM</name>
<evidence type="ECO:0000313" key="1">
    <source>
        <dbReference type="EMBL" id="CAG8817095.1"/>
    </source>
</evidence>
<organism evidence="1 2">
    <name type="scientific">Cetraspora pellucida</name>
    <dbReference type="NCBI Taxonomy" id="1433469"/>
    <lineage>
        <taxon>Eukaryota</taxon>
        <taxon>Fungi</taxon>
        <taxon>Fungi incertae sedis</taxon>
        <taxon>Mucoromycota</taxon>
        <taxon>Glomeromycotina</taxon>
        <taxon>Glomeromycetes</taxon>
        <taxon>Diversisporales</taxon>
        <taxon>Gigasporaceae</taxon>
        <taxon>Cetraspora</taxon>
    </lineage>
</organism>
<dbReference type="Proteomes" id="UP000789759">
    <property type="component" value="Unassembled WGS sequence"/>
</dbReference>
<reference evidence="1" key="1">
    <citation type="submission" date="2021-06" db="EMBL/GenBank/DDBJ databases">
        <authorList>
            <person name="Kallberg Y."/>
            <person name="Tangrot J."/>
            <person name="Rosling A."/>
        </authorList>
    </citation>
    <scope>NUCLEOTIDE SEQUENCE</scope>
    <source>
        <strain evidence="1">FL966</strain>
    </source>
</reference>
<evidence type="ECO:0000313" key="2">
    <source>
        <dbReference type="Proteomes" id="UP000789759"/>
    </source>
</evidence>
<keyword evidence="2" id="KW-1185">Reference proteome</keyword>
<dbReference type="EMBL" id="CAJVQA010045085">
    <property type="protein sequence ID" value="CAG8817095.1"/>
    <property type="molecule type" value="Genomic_DNA"/>
</dbReference>
<gene>
    <name evidence="1" type="ORF">CPELLU_LOCUS19304</name>
</gene>
<feature type="non-terminal residue" evidence="1">
    <location>
        <position position="47"/>
    </location>
</feature>